<evidence type="ECO:0000313" key="4">
    <source>
        <dbReference type="Proteomes" id="UP001497392"/>
    </source>
</evidence>
<protein>
    <submittedName>
        <fullName evidence="3">G303 protein</fullName>
    </submittedName>
</protein>
<dbReference type="InterPro" id="IPR000253">
    <property type="entry name" value="FHA_dom"/>
</dbReference>
<feature type="compositionally biased region" description="Basic and acidic residues" evidence="1">
    <location>
        <begin position="250"/>
        <end position="278"/>
    </location>
</feature>
<feature type="domain" description="FHA" evidence="2">
    <location>
        <begin position="39"/>
        <end position="83"/>
    </location>
</feature>
<evidence type="ECO:0000313" key="3">
    <source>
        <dbReference type="EMBL" id="CAL5218606.1"/>
    </source>
</evidence>
<feature type="compositionally biased region" description="Basic and acidic residues" evidence="1">
    <location>
        <begin position="288"/>
        <end position="318"/>
    </location>
</feature>
<dbReference type="CDD" id="cd00060">
    <property type="entry name" value="FHA"/>
    <property type="match status" value="1"/>
</dbReference>
<sequence>MAGTLPDWAHTPKSKGWYVQTAAENAERTDIAADDNPGLFIGRNGQVCEIEVAHKSASRVHACIAYDESQQPFLVDLGSTHGTSRMVCSYVDGEALEKGGRRKLEPGRSVVTIGRCEMTIRLLRKQPATGHNRRGREAPNGKEEYRHASRSAHPDDRAAGQGQRPSHPCEQEQHPDHDRFSHSLGFDSRAAGREQERRDDRYPPHSSARGGGRGRGPGSVASYQGSRDDSWHEQDRPIKGPVPGRRYRGGQREERGLPRSDYQRGREHDTGRHAESRGRNGPPSGASRNDRPSRQPERHHDSSRAGKAEEAHRKRQSSDEDDKDAGERRQRQRKTGFQGPAVHKPAEQPTQTPAQIVRSMMGGGGPQAPMTLEQKKKLLWGKKPDPQEPAPSTAFGANRWDTAEFSNAGDKNKFIKLMGVKANPESLNPNSAIDGAQSPTTREALTKDKQDRLLQSVEQHFMTGLRRADGRTVGLGL</sequence>
<keyword evidence="4" id="KW-1185">Reference proteome</keyword>
<proteinExistence type="predicted"/>
<name>A0ABP1FH06_9CHLO</name>
<dbReference type="EMBL" id="CAXHTA020000001">
    <property type="protein sequence ID" value="CAL5218606.1"/>
    <property type="molecule type" value="Genomic_DNA"/>
</dbReference>
<accession>A0ABP1FH06</accession>
<dbReference type="Pfam" id="PF15477">
    <property type="entry name" value="SMAP"/>
    <property type="match status" value="1"/>
</dbReference>
<reference evidence="3 4" key="1">
    <citation type="submission" date="2024-06" db="EMBL/GenBank/DDBJ databases">
        <authorList>
            <person name="Kraege A."/>
            <person name="Thomma B."/>
        </authorList>
    </citation>
    <scope>NUCLEOTIDE SEQUENCE [LARGE SCALE GENOMIC DNA]</scope>
</reference>
<dbReference type="Pfam" id="PF00498">
    <property type="entry name" value="FHA"/>
    <property type="match status" value="1"/>
</dbReference>
<dbReference type="SUPFAM" id="SSF49879">
    <property type="entry name" value="SMAD/FHA domain"/>
    <property type="match status" value="1"/>
</dbReference>
<dbReference type="PROSITE" id="PS50006">
    <property type="entry name" value="FHA_DOMAIN"/>
    <property type="match status" value="1"/>
</dbReference>
<dbReference type="PANTHER" id="PTHR22426">
    <property type="entry name" value="ARGININE_SERINE-RICH COILED-COIL PROTEIN 2"/>
    <property type="match status" value="1"/>
</dbReference>
<feature type="compositionally biased region" description="Basic and acidic residues" evidence="1">
    <location>
        <begin position="226"/>
        <end position="238"/>
    </location>
</feature>
<feature type="compositionally biased region" description="Basic and acidic residues" evidence="1">
    <location>
        <begin position="190"/>
        <end position="203"/>
    </location>
</feature>
<organism evidence="3 4">
    <name type="scientific">Coccomyxa viridis</name>
    <dbReference type="NCBI Taxonomy" id="1274662"/>
    <lineage>
        <taxon>Eukaryota</taxon>
        <taxon>Viridiplantae</taxon>
        <taxon>Chlorophyta</taxon>
        <taxon>core chlorophytes</taxon>
        <taxon>Trebouxiophyceae</taxon>
        <taxon>Trebouxiophyceae incertae sedis</taxon>
        <taxon>Coccomyxaceae</taxon>
        <taxon>Coccomyxa</taxon>
    </lineage>
</organism>
<dbReference type="PANTHER" id="PTHR22426:SF2">
    <property type="entry name" value="ARGININE_SERINE-RICH COILED-COIL PROTEIN 2"/>
    <property type="match status" value="1"/>
</dbReference>
<evidence type="ECO:0000256" key="1">
    <source>
        <dbReference type="SAM" id="MobiDB-lite"/>
    </source>
</evidence>
<dbReference type="SMART" id="SM00240">
    <property type="entry name" value="FHA"/>
    <property type="match status" value="1"/>
</dbReference>
<dbReference type="InterPro" id="IPR028124">
    <property type="entry name" value="SMAP_dom"/>
</dbReference>
<dbReference type="Gene3D" id="2.60.200.20">
    <property type="match status" value="1"/>
</dbReference>
<comment type="caution">
    <text evidence="3">The sequence shown here is derived from an EMBL/GenBank/DDBJ whole genome shotgun (WGS) entry which is preliminary data.</text>
</comment>
<dbReference type="Proteomes" id="UP001497392">
    <property type="component" value="Unassembled WGS sequence"/>
</dbReference>
<feature type="compositionally biased region" description="Basic and acidic residues" evidence="1">
    <location>
        <begin position="135"/>
        <end position="158"/>
    </location>
</feature>
<evidence type="ECO:0000259" key="2">
    <source>
        <dbReference type="PROSITE" id="PS50006"/>
    </source>
</evidence>
<feature type="region of interest" description="Disordered" evidence="1">
    <location>
        <begin position="122"/>
        <end position="398"/>
    </location>
</feature>
<gene>
    <name evidence="3" type="primary">g303</name>
    <name evidence="3" type="ORF">VP750_LOCUS265</name>
</gene>
<feature type="compositionally biased region" description="Basic and acidic residues" evidence="1">
    <location>
        <begin position="167"/>
        <end position="181"/>
    </location>
</feature>
<dbReference type="InterPro" id="IPR008984">
    <property type="entry name" value="SMAD_FHA_dom_sf"/>
</dbReference>